<protein>
    <recommendedName>
        <fullName evidence="4">Outer membrane lipoprotein BamD-like domain-containing protein</fullName>
    </recommendedName>
</protein>
<feature type="chain" id="PRO_5014978987" description="Outer membrane lipoprotein BamD-like domain-containing protein" evidence="1">
    <location>
        <begin position="29"/>
        <end position="433"/>
    </location>
</feature>
<evidence type="ECO:0000313" key="3">
    <source>
        <dbReference type="Proteomes" id="UP000232638"/>
    </source>
</evidence>
<keyword evidence="1" id="KW-0732">Signal</keyword>
<evidence type="ECO:0000313" key="2">
    <source>
        <dbReference type="EMBL" id="AUB81625.1"/>
    </source>
</evidence>
<gene>
    <name evidence="2" type="ORF">THSYN_12085</name>
</gene>
<accession>A0A2K8U7U8</accession>
<reference evidence="2 3" key="1">
    <citation type="submission" date="2017-03" db="EMBL/GenBank/DDBJ databases">
        <title>Complete genome sequence of Candidatus 'Thiodictyon syntrophicum' sp. nov. strain Cad16T, a photolithoautotroph purple sulfur bacterium isolated from an alpine meromictic lake.</title>
        <authorList>
            <person name="Luedin S.M."/>
            <person name="Pothier J.F."/>
            <person name="Danza F."/>
            <person name="Storelli N."/>
            <person name="Wittwer M."/>
            <person name="Tonolla M."/>
        </authorList>
    </citation>
    <scope>NUCLEOTIDE SEQUENCE [LARGE SCALE GENOMIC DNA]</scope>
    <source>
        <strain evidence="2 3">Cad16T</strain>
    </source>
</reference>
<name>A0A2K8U7U8_9GAMM</name>
<dbReference type="Proteomes" id="UP000232638">
    <property type="component" value="Chromosome"/>
</dbReference>
<proteinExistence type="predicted"/>
<evidence type="ECO:0008006" key="4">
    <source>
        <dbReference type="Google" id="ProtNLM"/>
    </source>
</evidence>
<dbReference type="KEGG" id="tsy:THSYN_12085"/>
<dbReference type="AlphaFoldDB" id="A0A2K8U7U8"/>
<dbReference type="RefSeq" id="WP_100919389.1">
    <property type="nucleotide sequence ID" value="NZ_CP020370.1"/>
</dbReference>
<dbReference type="OrthoDB" id="7063600at2"/>
<feature type="signal peptide" evidence="1">
    <location>
        <begin position="1"/>
        <end position="28"/>
    </location>
</feature>
<evidence type="ECO:0000256" key="1">
    <source>
        <dbReference type="SAM" id="SignalP"/>
    </source>
</evidence>
<dbReference type="EMBL" id="CP020370">
    <property type="protein sequence ID" value="AUB81625.1"/>
    <property type="molecule type" value="Genomic_DNA"/>
</dbReference>
<sequence length="433" mass="48352">MLAGTWNPLAFGCLLFVVLVAQPPSALALTDSEVTRSLEALGEYEAAWPLTLTEAQRANDYQTWRALYQNRGYRAFDTDHRAYRGAWEQARSRNAEPVYRDFMTLDPASPQNAVAVRAVFLLRRELDTIEGYRDFMADFPGSVESVEALLRIHEIAFARARAPDDPAVYDAYVRAFPAARQVPEAVELAFQAERLACEQDLHTGPGGLPLPFVTDDKRDRTARRLFNDARRAEKTGDTLVAARKQRLLALDLFRDTPAYTEQLDRAERLDWQVAQQAHQQRVEAAFGTLATAVIGAIEAQTRHLEVGVQAQTQRLESAIADHNRVLDERLQSVSGALDSGLREAGARIAQVQQASDQRLAEVYGNLNAGLARIGSAVGDQTQAIDRAAADARWENERLFSKAQEQASRQGYLARRCNEELTRKGRYGFFSPCK</sequence>
<organism evidence="2 3">
    <name type="scientific">Candidatus Thiodictyon syntrophicum</name>
    <dbReference type="NCBI Taxonomy" id="1166950"/>
    <lineage>
        <taxon>Bacteria</taxon>
        <taxon>Pseudomonadati</taxon>
        <taxon>Pseudomonadota</taxon>
        <taxon>Gammaproteobacteria</taxon>
        <taxon>Chromatiales</taxon>
        <taxon>Chromatiaceae</taxon>
        <taxon>Thiodictyon</taxon>
    </lineage>
</organism>
<keyword evidence="3" id="KW-1185">Reference proteome</keyword>